<proteinExistence type="predicted"/>
<keyword evidence="3" id="KW-0560">Oxidoreductase</keyword>
<dbReference type="Pfam" id="PF00775">
    <property type="entry name" value="Dioxygenase_C"/>
    <property type="match status" value="1"/>
</dbReference>
<feature type="signal peptide" evidence="1">
    <location>
        <begin position="1"/>
        <end position="19"/>
    </location>
</feature>
<organism evidence="3 4">
    <name type="scientific">Phyllosticta citribraziliensis</name>
    <dbReference type="NCBI Taxonomy" id="989973"/>
    <lineage>
        <taxon>Eukaryota</taxon>
        <taxon>Fungi</taxon>
        <taxon>Dikarya</taxon>
        <taxon>Ascomycota</taxon>
        <taxon>Pezizomycotina</taxon>
        <taxon>Dothideomycetes</taxon>
        <taxon>Dothideomycetes incertae sedis</taxon>
        <taxon>Botryosphaeriales</taxon>
        <taxon>Phyllostictaceae</taxon>
        <taxon>Phyllosticta</taxon>
    </lineage>
</organism>
<keyword evidence="4" id="KW-1185">Reference proteome</keyword>
<name>A0ABR1LI14_9PEZI</name>
<dbReference type="RefSeq" id="XP_066653190.1">
    <property type="nucleotide sequence ID" value="XM_066801035.1"/>
</dbReference>
<dbReference type="Gene3D" id="2.60.130.10">
    <property type="entry name" value="Aromatic compound dioxygenase"/>
    <property type="match status" value="1"/>
</dbReference>
<dbReference type="InterPro" id="IPR000627">
    <property type="entry name" value="Intradiol_dOase_C"/>
</dbReference>
<feature type="chain" id="PRO_5047405234" evidence="1">
    <location>
        <begin position="20"/>
        <end position="357"/>
    </location>
</feature>
<reference evidence="3 4" key="1">
    <citation type="submission" date="2024-04" db="EMBL/GenBank/DDBJ databases">
        <title>Phyllosticta paracitricarpa is synonymous to the EU quarantine fungus P. citricarpa based on phylogenomic analyses.</title>
        <authorList>
            <consortium name="Lawrence Berkeley National Laboratory"/>
            <person name="Van ingen-buijs V.A."/>
            <person name="Van westerhoven A.C."/>
            <person name="Haridas S."/>
            <person name="Skiadas P."/>
            <person name="Martin F."/>
            <person name="Groenewald J.Z."/>
            <person name="Crous P.W."/>
            <person name="Seidl M.F."/>
        </authorList>
    </citation>
    <scope>NUCLEOTIDE SEQUENCE [LARGE SCALE GENOMIC DNA]</scope>
    <source>
        <strain evidence="3 4">CPC 17464</strain>
    </source>
</reference>
<evidence type="ECO:0000313" key="3">
    <source>
        <dbReference type="EMBL" id="KAK7534151.1"/>
    </source>
</evidence>
<dbReference type="Proteomes" id="UP001360953">
    <property type="component" value="Unassembled WGS sequence"/>
</dbReference>
<dbReference type="PANTHER" id="PTHR34315">
    <property type="match status" value="1"/>
</dbReference>
<comment type="caution">
    <text evidence="3">The sequence shown here is derived from an EMBL/GenBank/DDBJ whole genome shotgun (WGS) entry which is preliminary data.</text>
</comment>
<dbReference type="CDD" id="cd03457">
    <property type="entry name" value="intradiol_dioxygenase_like"/>
    <property type="match status" value="1"/>
</dbReference>
<evidence type="ECO:0000256" key="1">
    <source>
        <dbReference type="SAM" id="SignalP"/>
    </source>
</evidence>
<dbReference type="SUPFAM" id="SSF49482">
    <property type="entry name" value="Aromatic compound dioxygenase"/>
    <property type="match status" value="1"/>
</dbReference>
<evidence type="ECO:0000313" key="4">
    <source>
        <dbReference type="Proteomes" id="UP001360953"/>
    </source>
</evidence>
<dbReference type="InterPro" id="IPR015889">
    <property type="entry name" value="Intradiol_dOase_core"/>
</dbReference>
<dbReference type="PANTHER" id="PTHR34315:SF2">
    <property type="entry name" value="ANCHORED DIOXYGENASE, PUTATIVE (AFU_ORTHOLOGUE AFUA_3G01800)-RELATED"/>
    <property type="match status" value="1"/>
</dbReference>
<dbReference type="GO" id="GO:0051213">
    <property type="term" value="F:dioxygenase activity"/>
    <property type="evidence" value="ECO:0007669"/>
    <property type="project" value="UniProtKB-KW"/>
</dbReference>
<dbReference type="EMBL" id="JBBPEH010000009">
    <property type="protein sequence ID" value="KAK7534151.1"/>
    <property type="molecule type" value="Genomic_DNA"/>
</dbReference>
<gene>
    <name evidence="3" type="ORF">J3D65DRAFT_632585</name>
</gene>
<protein>
    <submittedName>
        <fullName evidence="3">Intradiol ring-cleavage dioxygenase</fullName>
    </submittedName>
</protein>
<evidence type="ECO:0000259" key="2">
    <source>
        <dbReference type="Pfam" id="PF00775"/>
    </source>
</evidence>
<sequence length="357" mass="38544">MVNLSAVAAVAALSTLAIAHPEPHRTHTQVKREIEYRNAIASQQTRSLEKCAGSEKMKRTQERAIERRAATLQRLRKERGITNSIKHRRNLDDFVAWGNVNHNETGIVAADADLFGANTSCILTPETTIGPYFVSGEYIRADVTEEQPGVPLHLEMQFIDTTTCEPLPEAFVDIWGCNATGVYSGIGVSIDGSVQGGFNSTFLRGVQSTNVDGIVDFDTIFPGHYLGRTTHEHVVVHVGSKALANSTSTGGTVAHIGQLYFDETLRSAVEATAPYNTNTIAVTSNNEDRFSGGQATNEYDPFVEYIYLDSSDITAGILAWGSIGVDSAADRTVNVTRAAYLDAEGGHATGEKYVSGL</sequence>
<feature type="domain" description="Intradiol ring-cleavage dioxygenases" evidence="2">
    <location>
        <begin position="140"/>
        <end position="233"/>
    </location>
</feature>
<keyword evidence="1" id="KW-0732">Signal</keyword>
<dbReference type="GeneID" id="92033941"/>
<accession>A0ABR1LI14</accession>
<keyword evidence="3" id="KW-0223">Dioxygenase</keyword>